<sequence>MLGSAFPASLAWGEELSLFFNDAYVPLLGNKAASALGQPMQAVWKAAWESVGPYAQRVLAGESFGAVTFCYGWV</sequence>
<dbReference type="OrthoDB" id="9760752at2"/>
<protein>
    <submittedName>
        <fullName evidence="1">Uncharacterized protein</fullName>
    </submittedName>
</protein>
<dbReference type="STRING" id="1164594.SAMN05216204_119101"/>
<gene>
    <name evidence="1" type="ORF">SAMN05216204_119101</name>
</gene>
<dbReference type="EMBL" id="FOLD01000019">
    <property type="protein sequence ID" value="SFD23564.1"/>
    <property type="molecule type" value="Genomic_DNA"/>
</dbReference>
<evidence type="ECO:0000313" key="1">
    <source>
        <dbReference type="EMBL" id="SFD23564.1"/>
    </source>
</evidence>
<organism evidence="1 2">
    <name type="scientific">Massilia yuzhufengensis</name>
    <dbReference type="NCBI Taxonomy" id="1164594"/>
    <lineage>
        <taxon>Bacteria</taxon>
        <taxon>Pseudomonadati</taxon>
        <taxon>Pseudomonadota</taxon>
        <taxon>Betaproteobacteria</taxon>
        <taxon>Burkholderiales</taxon>
        <taxon>Oxalobacteraceae</taxon>
        <taxon>Telluria group</taxon>
        <taxon>Massilia</taxon>
    </lineage>
</organism>
<dbReference type="AlphaFoldDB" id="A0A1I1QN72"/>
<dbReference type="RefSeq" id="WP_091875572.1">
    <property type="nucleotide sequence ID" value="NZ_FOLD01000019.1"/>
</dbReference>
<accession>A0A1I1QN72</accession>
<name>A0A1I1QN72_9BURK</name>
<keyword evidence="2" id="KW-1185">Reference proteome</keyword>
<proteinExistence type="predicted"/>
<evidence type="ECO:0000313" key="2">
    <source>
        <dbReference type="Proteomes" id="UP000198639"/>
    </source>
</evidence>
<dbReference type="Proteomes" id="UP000198639">
    <property type="component" value="Unassembled WGS sequence"/>
</dbReference>
<reference evidence="2" key="1">
    <citation type="submission" date="2016-10" db="EMBL/GenBank/DDBJ databases">
        <authorList>
            <person name="Varghese N."/>
            <person name="Submissions S."/>
        </authorList>
    </citation>
    <scope>NUCLEOTIDE SEQUENCE [LARGE SCALE GENOMIC DNA]</scope>
    <source>
        <strain evidence="2">CGMCC 1.12041</strain>
    </source>
</reference>